<feature type="transmembrane region" description="Helical" evidence="6">
    <location>
        <begin position="668"/>
        <end position="689"/>
    </location>
</feature>
<feature type="transmembrane region" description="Helical" evidence="6">
    <location>
        <begin position="348"/>
        <end position="369"/>
    </location>
</feature>
<feature type="transmembrane region" description="Helical" evidence="6">
    <location>
        <begin position="60"/>
        <end position="80"/>
    </location>
</feature>
<dbReference type="GO" id="GO:0022857">
    <property type="term" value="F:transmembrane transporter activity"/>
    <property type="evidence" value="ECO:0007669"/>
    <property type="project" value="InterPro"/>
</dbReference>
<dbReference type="Proteomes" id="UP000886595">
    <property type="component" value="Unassembled WGS sequence"/>
</dbReference>
<feature type="transmembrane region" description="Helical" evidence="6">
    <location>
        <begin position="428"/>
        <end position="449"/>
    </location>
</feature>
<comment type="similarity">
    <text evidence="2">Belongs to the major facilitator superfamily. Proton-dependent oligopeptide transporter (POT/PTR) (TC 2.A.17) family.</text>
</comment>
<feature type="transmembrane region" description="Helical" evidence="6">
    <location>
        <begin position="470"/>
        <end position="492"/>
    </location>
</feature>
<comment type="caution">
    <text evidence="7">The sequence shown here is derived from an EMBL/GenBank/DDBJ whole genome shotgun (WGS) entry which is preliminary data.</text>
</comment>
<feature type="transmembrane region" description="Helical" evidence="6">
    <location>
        <begin position="198"/>
        <end position="219"/>
    </location>
</feature>
<keyword evidence="4 6" id="KW-1133">Transmembrane helix</keyword>
<feature type="transmembrane region" description="Helical" evidence="6">
    <location>
        <begin position="627"/>
        <end position="648"/>
    </location>
</feature>
<feature type="transmembrane region" description="Helical" evidence="6">
    <location>
        <begin position="602"/>
        <end position="620"/>
    </location>
</feature>
<dbReference type="PANTHER" id="PTHR11654">
    <property type="entry name" value="OLIGOPEPTIDE TRANSPORTER-RELATED"/>
    <property type="match status" value="1"/>
</dbReference>
<dbReference type="InterPro" id="IPR036259">
    <property type="entry name" value="MFS_trans_sf"/>
</dbReference>
<keyword evidence="3 6" id="KW-0812">Transmembrane</keyword>
<reference evidence="7 8" key="1">
    <citation type="submission" date="2020-02" db="EMBL/GenBank/DDBJ databases">
        <authorList>
            <person name="Ma Q."/>
            <person name="Huang Y."/>
            <person name="Song X."/>
            <person name="Pei D."/>
        </authorList>
    </citation>
    <scope>NUCLEOTIDE SEQUENCE [LARGE SCALE GENOMIC DNA]</scope>
    <source>
        <strain evidence="7">Sxm20200214</strain>
        <tissue evidence="7">Leaf</tissue>
    </source>
</reference>
<feature type="transmembrane region" description="Helical" evidence="6">
    <location>
        <begin position="951"/>
        <end position="970"/>
    </location>
</feature>
<dbReference type="CDD" id="cd17416">
    <property type="entry name" value="MFS_NPF1_2"/>
    <property type="match status" value="1"/>
</dbReference>
<evidence type="ECO:0000256" key="6">
    <source>
        <dbReference type="SAM" id="Phobius"/>
    </source>
</evidence>
<feature type="transmembrane region" description="Helical" evidence="6">
    <location>
        <begin position="512"/>
        <end position="533"/>
    </location>
</feature>
<proteinExistence type="inferred from homology"/>
<evidence type="ECO:0000256" key="5">
    <source>
        <dbReference type="ARBA" id="ARBA00023136"/>
    </source>
</evidence>
<feature type="transmembrane region" description="Helical" evidence="6">
    <location>
        <begin position="20"/>
        <end position="48"/>
    </location>
</feature>
<sequence length="1042" mass="115029">MAGDAETQISSTKRHGGGWITFPFMIATLLGLTIAAWGWLLNLIVYLIEEFNVKSIAAAQITNIFSGCICMVPAIGAIAADSFFGTIPVISVSAFVSLIGVSLLTLTAALDSLRPNPCDTASSLCQSPSKSQLGVLYTAITLASIGTGGTRFTLAAAGANQYEKTKDQGSFFNWFFFTTYLAGAISATAIVYSEDNVSWTFGFGLCVAANFFSFLVFILGRRFYKHDKPLGSPFTSLLRVILAAVFKRKAVVSTNEKDYHSESLSMPTNSLRFFNRAALKQEDEVKTDGTVHNPWRLCSVQQVEDFKAVIRIIPLALAIIFLSTPIATQLSLTVLQGLVMDRRLGPNFKIPAGSLQVITLLSTCLFIIVNDRILYPFYQKLTGKFLTPLQQVGIGHVFNILSMAVTAIVEAKRLKIVENGHFLESSSIADMSVLWLFPPLVIVGIGEAFHFPGNVALCYQEFPESMRSTATSITSVVIGICFYTSTAIIDLIQRTTAWLPDDINHGRVDNVYWVLVIGGVLNLGYFLVCSWLYKYRNLEDDVSGDIEVQHSGDPSSKCGGWITFPFIIVTLLGLSITFFGVILNLIVYLIEEFNIKTILADSFFGDIPVILASTFIYLLVNPKLIEALLSIYTNGISLLTLIAFSDYLRPRPCEPGSILCLSPSDLQLGILYVVLALVTTGTAGTRVALASAGANQYEKPKDQGTFFNYYFLMVNTGAIISATEIVYTQDNASWKLGFGLCAAANLISFVLFISGKRLYKHNKPMGSPFTSLAVISSKNEDYYHHGLGQKNKNSAVVPSKSFRFFNRATLKTEGESGDTTNNKWRLCSVQEVEDFKAVLRLLPLWLSIIFVSIPIAVQSRLMVLQALVTDRVFSPHFKVSAGSIQVIAIIFSCIFIIMNNWLFYPMYHKLTNKVMTPLQKIGMGHVFTILSMEISAVVESKRLKTVQNEHLMSVLWLFPPFVILGISEAFQLPAHIELFYGEFPESLRNTATSLTSLVIGITTTAWLPNDINHGRVDNVYWVLVTGGVLNFGYFLVCSWFYN</sequence>
<feature type="transmembrane region" description="Helical" evidence="6">
    <location>
        <begin position="709"/>
        <end position="727"/>
    </location>
</feature>
<evidence type="ECO:0000256" key="2">
    <source>
        <dbReference type="ARBA" id="ARBA00005982"/>
    </source>
</evidence>
<organism evidence="7 8">
    <name type="scientific">Brassica carinata</name>
    <name type="common">Ethiopian mustard</name>
    <name type="synonym">Abyssinian cabbage</name>
    <dbReference type="NCBI Taxonomy" id="52824"/>
    <lineage>
        <taxon>Eukaryota</taxon>
        <taxon>Viridiplantae</taxon>
        <taxon>Streptophyta</taxon>
        <taxon>Embryophyta</taxon>
        <taxon>Tracheophyta</taxon>
        <taxon>Spermatophyta</taxon>
        <taxon>Magnoliopsida</taxon>
        <taxon>eudicotyledons</taxon>
        <taxon>Gunneridae</taxon>
        <taxon>Pentapetalae</taxon>
        <taxon>rosids</taxon>
        <taxon>malvids</taxon>
        <taxon>Brassicales</taxon>
        <taxon>Brassicaceae</taxon>
        <taxon>Brassiceae</taxon>
        <taxon>Brassica</taxon>
    </lineage>
</organism>
<keyword evidence="5 6" id="KW-0472">Membrane</keyword>
<comment type="subcellular location">
    <subcellularLocation>
        <location evidence="1">Membrane</location>
        <topology evidence="1">Multi-pass membrane protein</topology>
    </subcellularLocation>
</comment>
<feature type="transmembrane region" description="Helical" evidence="6">
    <location>
        <begin position="171"/>
        <end position="192"/>
    </location>
</feature>
<feature type="transmembrane region" description="Helical" evidence="6">
    <location>
        <begin position="883"/>
        <end position="903"/>
    </location>
</feature>
<evidence type="ECO:0000313" key="8">
    <source>
        <dbReference type="Proteomes" id="UP000886595"/>
    </source>
</evidence>
<dbReference type="EMBL" id="JAAMPC010000009">
    <property type="protein sequence ID" value="KAG2292760.1"/>
    <property type="molecule type" value="Genomic_DNA"/>
</dbReference>
<dbReference type="InterPro" id="IPR000109">
    <property type="entry name" value="POT_fam"/>
</dbReference>
<feature type="transmembrane region" description="Helical" evidence="6">
    <location>
        <begin position="308"/>
        <end position="328"/>
    </location>
</feature>
<protein>
    <submittedName>
        <fullName evidence="7">Uncharacterized protein</fullName>
    </submittedName>
</protein>
<accession>A0A8X7RR42</accession>
<keyword evidence="8" id="KW-1185">Reference proteome</keyword>
<feature type="transmembrane region" description="Helical" evidence="6">
    <location>
        <begin position="86"/>
        <end position="106"/>
    </location>
</feature>
<feature type="transmembrane region" description="Helical" evidence="6">
    <location>
        <begin position="566"/>
        <end position="590"/>
    </location>
</feature>
<dbReference type="Pfam" id="PF00854">
    <property type="entry name" value="PTR2"/>
    <property type="match status" value="2"/>
</dbReference>
<dbReference type="SUPFAM" id="SSF103473">
    <property type="entry name" value="MFS general substrate transporter"/>
    <property type="match status" value="3"/>
</dbReference>
<feature type="transmembrane region" description="Helical" evidence="6">
    <location>
        <begin position="844"/>
        <end position="863"/>
    </location>
</feature>
<feature type="transmembrane region" description="Helical" evidence="6">
    <location>
        <begin position="1019"/>
        <end position="1041"/>
    </location>
</feature>
<feature type="transmembrane region" description="Helical" evidence="6">
    <location>
        <begin position="733"/>
        <end position="753"/>
    </location>
</feature>
<dbReference type="OrthoDB" id="8904098at2759"/>
<gene>
    <name evidence="7" type="ORF">Bca52824_039429</name>
</gene>
<evidence type="ECO:0000256" key="3">
    <source>
        <dbReference type="ARBA" id="ARBA00022692"/>
    </source>
</evidence>
<evidence type="ECO:0000313" key="7">
    <source>
        <dbReference type="EMBL" id="KAG2292760.1"/>
    </source>
</evidence>
<feature type="transmembrane region" description="Helical" evidence="6">
    <location>
        <begin position="389"/>
        <end position="408"/>
    </location>
</feature>
<evidence type="ECO:0000256" key="4">
    <source>
        <dbReference type="ARBA" id="ARBA00022989"/>
    </source>
</evidence>
<dbReference type="Gene3D" id="1.20.1250.20">
    <property type="entry name" value="MFS general substrate transporter like domains"/>
    <property type="match status" value="2"/>
</dbReference>
<dbReference type="AlphaFoldDB" id="A0A8X7RR42"/>
<evidence type="ECO:0000256" key="1">
    <source>
        <dbReference type="ARBA" id="ARBA00004141"/>
    </source>
</evidence>
<dbReference type="GO" id="GO:0016020">
    <property type="term" value="C:membrane"/>
    <property type="evidence" value="ECO:0007669"/>
    <property type="project" value="UniProtKB-SubCell"/>
</dbReference>
<name>A0A8X7RR42_BRACI</name>